<feature type="compositionally biased region" description="Basic and acidic residues" evidence="4">
    <location>
        <begin position="171"/>
        <end position="185"/>
    </location>
</feature>
<dbReference type="GeneID" id="18885573"/>
<sequence length="226" mass="24159">MAIATNEKNIWVAAGDGDLVRVRVTVSPNAPDANTYTPMHAAASYGHTDVLAYLISRGGDVNVTDEDGDTPIYTVENLETARFLVDHGAHVSRTNREGVSPADHVREDFPEIADYLERVVASAGAIGSDDGGPLPAPPPAPLPSQHSQNVRSEALTSTLIAEAQEIMARAEREGTDPDAELREAVSRTVLQGMVDGYRLGSDAGEDRRAPPEEAEAKRPRPDQRGS</sequence>
<evidence type="ECO:0000313" key="6">
    <source>
        <dbReference type="Proteomes" id="UP000054196"/>
    </source>
</evidence>
<evidence type="ECO:0000256" key="2">
    <source>
        <dbReference type="ARBA" id="ARBA00023043"/>
    </source>
</evidence>
<accession>R7S4R7</accession>
<dbReference type="AlphaFoldDB" id="R7S4R7"/>
<feature type="region of interest" description="Disordered" evidence="4">
    <location>
        <begin position="126"/>
        <end position="150"/>
    </location>
</feature>
<proteinExistence type="predicted"/>
<dbReference type="Pfam" id="PF12796">
    <property type="entry name" value="Ank_2"/>
    <property type="match status" value="1"/>
</dbReference>
<organism evidence="5 6">
    <name type="scientific">Punctularia strigosozonata (strain HHB-11173)</name>
    <name type="common">White-rot fungus</name>
    <dbReference type="NCBI Taxonomy" id="741275"/>
    <lineage>
        <taxon>Eukaryota</taxon>
        <taxon>Fungi</taxon>
        <taxon>Dikarya</taxon>
        <taxon>Basidiomycota</taxon>
        <taxon>Agaricomycotina</taxon>
        <taxon>Agaricomycetes</taxon>
        <taxon>Corticiales</taxon>
        <taxon>Punctulariaceae</taxon>
        <taxon>Punctularia</taxon>
    </lineage>
</organism>
<dbReference type="SMART" id="SM00248">
    <property type="entry name" value="ANK"/>
    <property type="match status" value="2"/>
</dbReference>
<dbReference type="PANTHER" id="PTHR24171:SF8">
    <property type="entry name" value="BRCA1-ASSOCIATED RING DOMAIN PROTEIN 1"/>
    <property type="match status" value="1"/>
</dbReference>
<dbReference type="PROSITE" id="PS50297">
    <property type="entry name" value="ANK_REP_REGION"/>
    <property type="match status" value="1"/>
</dbReference>
<dbReference type="RefSeq" id="XP_007387730.1">
    <property type="nucleotide sequence ID" value="XM_007387668.1"/>
</dbReference>
<keyword evidence="6" id="KW-1185">Reference proteome</keyword>
<dbReference type="GO" id="GO:0004842">
    <property type="term" value="F:ubiquitin-protein transferase activity"/>
    <property type="evidence" value="ECO:0007669"/>
    <property type="project" value="TreeGrafter"/>
</dbReference>
<evidence type="ECO:0000313" key="5">
    <source>
        <dbReference type="EMBL" id="EIN04807.1"/>
    </source>
</evidence>
<feature type="compositionally biased region" description="Basic and acidic residues" evidence="4">
    <location>
        <begin position="204"/>
        <end position="226"/>
    </location>
</feature>
<dbReference type="KEGG" id="psq:PUNSTDRAFT_75338"/>
<dbReference type="Gene3D" id="1.25.40.20">
    <property type="entry name" value="Ankyrin repeat-containing domain"/>
    <property type="match status" value="1"/>
</dbReference>
<dbReference type="SUPFAM" id="SSF48403">
    <property type="entry name" value="Ankyrin repeat"/>
    <property type="match status" value="1"/>
</dbReference>
<keyword evidence="2 3" id="KW-0040">ANK repeat</keyword>
<gene>
    <name evidence="5" type="ORF">PUNSTDRAFT_75338</name>
</gene>
<dbReference type="PROSITE" id="PS50088">
    <property type="entry name" value="ANK_REPEAT"/>
    <property type="match status" value="1"/>
</dbReference>
<dbReference type="eggNOG" id="KOG0504">
    <property type="taxonomic scope" value="Eukaryota"/>
</dbReference>
<dbReference type="PANTHER" id="PTHR24171">
    <property type="entry name" value="ANKYRIN REPEAT DOMAIN-CONTAINING PROTEIN 39-RELATED"/>
    <property type="match status" value="1"/>
</dbReference>
<dbReference type="OMA" id="CLFVTET"/>
<protein>
    <submittedName>
        <fullName evidence="5">Ankyrin</fullName>
    </submittedName>
</protein>
<dbReference type="HOGENOM" id="CLU_078327_1_0_1"/>
<dbReference type="InterPro" id="IPR036770">
    <property type="entry name" value="Ankyrin_rpt-contain_sf"/>
</dbReference>
<name>R7S4R7_PUNST</name>
<evidence type="ECO:0000256" key="4">
    <source>
        <dbReference type="SAM" id="MobiDB-lite"/>
    </source>
</evidence>
<evidence type="ECO:0000256" key="1">
    <source>
        <dbReference type="ARBA" id="ARBA00022737"/>
    </source>
</evidence>
<feature type="repeat" description="ANK" evidence="3">
    <location>
        <begin position="34"/>
        <end position="66"/>
    </location>
</feature>
<keyword evidence="1" id="KW-0677">Repeat</keyword>
<dbReference type="GO" id="GO:0085020">
    <property type="term" value="P:protein K6-linked ubiquitination"/>
    <property type="evidence" value="ECO:0007669"/>
    <property type="project" value="TreeGrafter"/>
</dbReference>
<dbReference type="EMBL" id="JH687552">
    <property type="protein sequence ID" value="EIN04807.1"/>
    <property type="molecule type" value="Genomic_DNA"/>
</dbReference>
<evidence type="ECO:0000256" key="3">
    <source>
        <dbReference type="PROSITE-ProRule" id="PRU00023"/>
    </source>
</evidence>
<dbReference type="OrthoDB" id="19174at2759"/>
<dbReference type="Proteomes" id="UP000054196">
    <property type="component" value="Unassembled WGS sequence"/>
</dbReference>
<reference evidence="6" key="1">
    <citation type="journal article" date="2012" name="Science">
        <title>The Paleozoic origin of enzymatic lignin decomposition reconstructed from 31 fungal genomes.</title>
        <authorList>
            <person name="Floudas D."/>
            <person name="Binder M."/>
            <person name="Riley R."/>
            <person name="Barry K."/>
            <person name="Blanchette R.A."/>
            <person name="Henrissat B."/>
            <person name="Martinez A.T."/>
            <person name="Otillar R."/>
            <person name="Spatafora J.W."/>
            <person name="Yadav J.S."/>
            <person name="Aerts A."/>
            <person name="Benoit I."/>
            <person name="Boyd A."/>
            <person name="Carlson A."/>
            <person name="Copeland A."/>
            <person name="Coutinho P.M."/>
            <person name="de Vries R.P."/>
            <person name="Ferreira P."/>
            <person name="Findley K."/>
            <person name="Foster B."/>
            <person name="Gaskell J."/>
            <person name="Glotzer D."/>
            <person name="Gorecki P."/>
            <person name="Heitman J."/>
            <person name="Hesse C."/>
            <person name="Hori C."/>
            <person name="Igarashi K."/>
            <person name="Jurgens J.A."/>
            <person name="Kallen N."/>
            <person name="Kersten P."/>
            <person name="Kohler A."/>
            <person name="Kuees U."/>
            <person name="Kumar T.K.A."/>
            <person name="Kuo A."/>
            <person name="LaButti K."/>
            <person name="Larrondo L.F."/>
            <person name="Lindquist E."/>
            <person name="Ling A."/>
            <person name="Lombard V."/>
            <person name="Lucas S."/>
            <person name="Lundell T."/>
            <person name="Martin R."/>
            <person name="McLaughlin D.J."/>
            <person name="Morgenstern I."/>
            <person name="Morin E."/>
            <person name="Murat C."/>
            <person name="Nagy L.G."/>
            <person name="Nolan M."/>
            <person name="Ohm R.A."/>
            <person name="Patyshakuliyeva A."/>
            <person name="Rokas A."/>
            <person name="Ruiz-Duenas F.J."/>
            <person name="Sabat G."/>
            <person name="Salamov A."/>
            <person name="Samejima M."/>
            <person name="Schmutz J."/>
            <person name="Slot J.C."/>
            <person name="St John F."/>
            <person name="Stenlid J."/>
            <person name="Sun H."/>
            <person name="Sun S."/>
            <person name="Syed K."/>
            <person name="Tsang A."/>
            <person name="Wiebenga A."/>
            <person name="Young D."/>
            <person name="Pisabarro A."/>
            <person name="Eastwood D.C."/>
            <person name="Martin F."/>
            <person name="Cullen D."/>
            <person name="Grigoriev I.V."/>
            <person name="Hibbett D.S."/>
        </authorList>
    </citation>
    <scope>NUCLEOTIDE SEQUENCE [LARGE SCALE GENOMIC DNA]</scope>
    <source>
        <strain evidence="6">HHB-11173 SS5</strain>
    </source>
</reference>
<feature type="region of interest" description="Disordered" evidence="4">
    <location>
        <begin position="171"/>
        <end position="226"/>
    </location>
</feature>
<dbReference type="InterPro" id="IPR002110">
    <property type="entry name" value="Ankyrin_rpt"/>
</dbReference>